<comment type="caution">
    <text evidence="2">The sequence shown here is derived from an EMBL/GenBank/DDBJ whole genome shotgun (WGS) entry which is preliminary data.</text>
</comment>
<accession>A0A316ACA5</accession>
<feature type="transmembrane region" description="Helical" evidence="1">
    <location>
        <begin position="60"/>
        <end position="81"/>
    </location>
</feature>
<dbReference type="Pfam" id="PF11222">
    <property type="entry name" value="DUF3017"/>
    <property type="match status" value="1"/>
</dbReference>
<reference evidence="2 3" key="1">
    <citation type="submission" date="2018-03" db="EMBL/GenBank/DDBJ databases">
        <title>Genomic Encyclopedia of Archaeal and Bacterial Type Strains, Phase II (KMG-II): from individual species to whole genera.</title>
        <authorList>
            <person name="Goeker M."/>
        </authorList>
    </citation>
    <scope>NUCLEOTIDE SEQUENCE [LARGE SCALE GENOMIC DNA]</scope>
    <source>
        <strain evidence="2 3">DSM 44889</strain>
    </source>
</reference>
<sequence length="83" mass="8205">MFVWSFGVGLFAVLLAATLVSFAAAGLLLAALLGVLAVLHLVLPISALGPLAVRTPWVDAATCAVLAVGLAVLAVVAPGGLRS</sequence>
<dbReference type="InterPro" id="IPR021385">
    <property type="entry name" value="DUF3017"/>
</dbReference>
<dbReference type="AlphaFoldDB" id="A0A316ACA5"/>
<evidence type="ECO:0000313" key="2">
    <source>
        <dbReference type="EMBL" id="PWJ55365.1"/>
    </source>
</evidence>
<name>A0A316ACA5_9ACTN</name>
<keyword evidence="1" id="KW-1133">Transmembrane helix</keyword>
<evidence type="ECO:0000313" key="3">
    <source>
        <dbReference type="Proteomes" id="UP000245469"/>
    </source>
</evidence>
<keyword evidence="1" id="KW-0472">Membrane</keyword>
<gene>
    <name evidence="2" type="ORF">BXY45_10335</name>
</gene>
<feature type="transmembrane region" description="Helical" evidence="1">
    <location>
        <begin position="33"/>
        <end position="53"/>
    </location>
</feature>
<evidence type="ECO:0000256" key="1">
    <source>
        <dbReference type="SAM" id="Phobius"/>
    </source>
</evidence>
<protein>
    <recommendedName>
        <fullName evidence="4">DUF3017 family protein</fullName>
    </recommendedName>
</protein>
<evidence type="ECO:0008006" key="4">
    <source>
        <dbReference type="Google" id="ProtNLM"/>
    </source>
</evidence>
<organism evidence="2 3">
    <name type="scientific">Quadrisphaera granulorum</name>
    <dbReference type="NCBI Taxonomy" id="317664"/>
    <lineage>
        <taxon>Bacteria</taxon>
        <taxon>Bacillati</taxon>
        <taxon>Actinomycetota</taxon>
        <taxon>Actinomycetes</taxon>
        <taxon>Kineosporiales</taxon>
        <taxon>Kineosporiaceae</taxon>
        <taxon>Quadrisphaera</taxon>
    </lineage>
</organism>
<dbReference type="EMBL" id="QGDQ01000003">
    <property type="protein sequence ID" value="PWJ55365.1"/>
    <property type="molecule type" value="Genomic_DNA"/>
</dbReference>
<keyword evidence="3" id="KW-1185">Reference proteome</keyword>
<proteinExistence type="predicted"/>
<dbReference type="Proteomes" id="UP000245469">
    <property type="component" value="Unassembled WGS sequence"/>
</dbReference>
<keyword evidence="1" id="KW-0812">Transmembrane</keyword>